<keyword evidence="2" id="KW-0436">Ligase</keyword>
<dbReference type="PANTHER" id="PTHR43845:SF1">
    <property type="entry name" value="BLR5969 PROTEIN"/>
    <property type="match status" value="1"/>
</dbReference>
<reference evidence="2" key="1">
    <citation type="submission" date="2024-07" db="EMBL/GenBank/DDBJ databases">
        <title>Complete genome sequence of Verrucomicrobiaceae bacterium NT6N.</title>
        <authorList>
            <person name="Huang C."/>
            <person name="Takami H."/>
            <person name="Hamasaki K."/>
        </authorList>
    </citation>
    <scope>NUCLEOTIDE SEQUENCE</scope>
    <source>
        <strain evidence="2">NT6N</strain>
    </source>
</reference>
<dbReference type="PANTHER" id="PTHR43845">
    <property type="entry name" value="BLR5969 PROTEIN"/>
    <property type="match status" value="1"/>
</dbReference>
<sequence length="483" mass="54279">MSVKFKNWWDKASPDEVKNHQSKLLQKLITTRVAPFSKHYREMFEREGIDPASIKSTDDLVRLPFTSKRDLGETKDFVILPDEAVLKKQPGTLLKVLRYGPKGVKAVLQDELRPVFMTSTTGRSSAPVPFLYTKHDIAILEEGGRRLMDMCNATPDFKIINAFPFAPHLAFWQAHYAGTADTKFMLSTGGGKVMGTSGNVEVITKIQPDAVIAMPTFLYHLLQKAAEDKKQWPNLKRLVLGGEKVPEGMRRKLRAFCAELGADKVDILSTYAFTEAKMAWAECAVSQGQESAGFHLYPDLSFIEIVDPETGERVPDGHAGEIVYTPLQSRGSVVLRYRTGDLIEGGIVREPCPICGRTCPRLVGKISRVSDIHRLNIGKLKGTLVDFNQLENLLDDTEGLGAWQLELKKENDDPLDLDEIIIHAVPLNCDEPTLEENIRRKLKNSTELSPNKILFHDWDTMRKMQGVGKELKEKKVIDNRPKD</sequence>
<accession>A0AAT9FI33</accession>
<dbReference type="InterPro" id="IPR042099">
    <property type="entry name" value="ANL_N_sf"/>
</dbReference>
<name>A0AAT9FI33_9BACT</name>
<evidence type="ECO:0000259" key="1">
    <source>
        <dbReference type="Pfam" id="PF00501"/>
    </source>
</evidence>
<feature type="domain" description="AMP-dependent synthetase/ligase" evidence="1">
    <location>
        <begin position="182"/>
        <end position="324"/>
    </location>
</feature>
<dbReference type="KEGG" id="osu:NT6N_06830"/>
<organism evidence="2">
    <name type="scientific">Oceaniferula spumae</name>
    <dbReference type="NCBI Taxonomy" id="2979115"/>
    <lineage>
        <taxon>Bacteria</taxon>
        <taxon>Pseudomonadati</taxon>
        <taxon>Verrucomicrobiota</taxon>
        <taxon>Verrucomicrobiia</taxon>
        <taxon>Verrucomicrobiales</taxon>
        <taxon>Verrucomicrobiaceae</taxon>
        <taxon>Oceaniferula</taxon>
    </lineage>
</organism>
<protein>
    <submittedName>
        <fullName evidence="2">Phenylacetate-coenzyme A ligase</fullName>
    </submittedName>
</protein>
<dbReference type="Gene3D" id="3.40.50.12780">
    <property type="entry name" value="N-terminal domain of ligase-like"/>
    <property type="match status" value="1"/>
</dbReference>
<proteinExistence type="predicted"/>
<dbReference type="SUPFAM" id="SSF56801">
    <property type="entry name" value="Acetyl-CoA synthetase-like"/>
    <property type="match status" value="1"/>
</dbReference>
<dbReference type="GO" id="GO:0016874">
    <property type="term" value="F:ligase activity"/>
    <property type="evidence" value="ECO:0007669"/>
    <property type="project" value="UniProtKB-KW"/>
</dbReference>
<dbReference type="EMBL" id="AP026866">
    <property type="protein sequence ID" value="BDS05643.1"/>
    <property type="molecule type" value="Genomic_DNA"/>
</dbReference>
<evidence type="ECO:0000313" key="2">
    <source>
        <dbReference type="EMBL" id="BDS05643.1"/>
    </source>
</evidence>
<dbReference type="Pfam" id="PF00501">
    <property type="entry name" value="AMP-binding"/>
    <property type="match status" value="1"/>
</dbReference>
<dbReference type="AlphaFoldDB" id="A0AAT9FI33"/>
<dbReference type="InterPro" id="IPR000873">
    <property type="entry name" value="AMP-dep_synth/lig_dom"/>
</dbReference>
<gene>
    <name evidence="2" type="ORF">NT6N_06830</name>
</gene>